<proteinExistence type="predicted"/>
<evidence type="ECO:0000313" key="2">
    <source>
        <dbReference type="EMBL" id="KAL1394786.1"/>
    </source>
</evidence>
<accession>A0ABD1D586</accession>
<sequence>MKGLTVLAVAIFFAGCAVAQNITTKTLANGTVIEYIEYVEYTEYTYDDPTNLVGIFHVNRRPDRDDHHHNRRTEHLFGIANVHFRRIQHFHLVRIADHLNGIVRIRQGCPLVKLLKFRLKPLEVVLRNLVELRVQLDHRNQSSGHLRDLLRSLPED</sequence>
<evidence type="ECO:0000256" key="1">
    <source>
        <dbReference type="SAM" id="SignalP"/>
    </source>
</evidence>
<comment type="caution">
    <text evidence="2">The sequence shown here is derived from an EMBL/GenBank/DDBJ whole genome shotgun (WGS) entry which is preliminary data.</text>
</comment>
<evidence type="ECO:0000313" key="3">
    <source>
        <dbReference type="Proteomes" id="UP001562425"/>
    </source>
</evidence>
<keyword evidence="1" id="KW-0732">Signal</keyword>
<dbReference type="Proteomes" id="UP001562425">
    <property type="component" value="Unassembled WGS sequence"/>
</dbReference>
<dbReference type="PROSITE" id="PS51257">
    <property type="entry name" value="PROKAR_LIPOPROTEIN"/>
    <property type="match status" value="1"/>
</dbReference>
<keyword evidence="3" id="KW-1185">Reference proteome</keyword>
<protein>
    <submittedName>
        <fullName evidence="2">Uncharacterized protein</fullName>
    </submittedName>
</protein>
<name>A0ABD1D586_CULPP</name>
<dbReference type="AlphaFoldDB" id="A0ABD1D586"/>
<feature type="signal peptide" evidence="1">
    <location>
        <begin position="1"/>
        <end position="19"/>
    </location>
</feature>
<feature type="chain" id="PRO_5044855776" evidence="1">
    <location>
        <begin position="20"/>
        <end position="156"/>
    </location>
</feature>
<gene>
    <name evidence="2" type="ORF">pipiens_011709</name>
</gene>
<reference evidence="2 3" key="1">
    <citation type="submission" date="2024-05" db="EMBL/GenBank/DDBJ databases">
        <title>Culex pipiens pipiens assembly and annotation.</title>
        <authorList>
            <person name="Alout H."/>
            <person name="Durand T."/>
        </authorList>
    </citation>
    <scope>NUCLEOTIDE SEQUENCE [LARGE SCALE GENOMIC DNA]</scope>
    <source>
        <strain evidence="2">HA-2024</strain>
        <tissue evidence="2">Whole body</tissue>
    </source>
</reference>
<dbReference type="EMBL" id="JBEHCU010007440">
    <property type="protein sequence ID" value="KAL1394786.1"/>
    <property type="molecule type" value="Genomic_DNA"/>
</dbReference>
<organism evidence="2 3">
    <name type="scientific">Culex pipiens pipiens</name>
    <name type="common">Northern house mosquito</name>
    <dbReference type="NCBI Taxonomy" id="38569"/>
    <lineage>
        <taxon>Eukaryota</taxon>
        <taxon>Metazoa</taxon>
        <taxon>Ecdysozoa</taxon>
        <taxon>Arthropoda</taxon>
        <taxon>Hexapoda</taxon>
        <taxon>Insecta</taxon>
        <taxon>Pterygota</taxon>
        <taxon>Neoptera</taxon>
        <taxon>Endopterygota</taxon>
        <taxon>Diptera</taxon>
        <taxon>Nematocera</taxon>
        <taxon>Culicoidea</taxon>
        <taxon>Culicidae</taxon>
        <taxon>Culicinae</taxon>
        <taxon>Culicini</taxon>
        <taxon>Culex</taxon>
        <taxon>Culex</taxon>
    </lineage>
</organism>